<reference evidence="2" key="1">
    <citation type="journal article" date="2014" name="Int. J. Syst. Evol. Microbiol.">
        <title>Complete genome sequence of Corynebacterium casei LMG S-19264T (=DSM 44701T), isolated from a smear-ripened cheese.</title>
        <authorList>
            <consortium name="US DOE Joint Genome Institute (JGI-PGF)"/>
            <person name="Walter F."/>
            <person name="Albersmeier A."/>
            <person name="Kalinowski J."/>
            <person name="Ruckert C."/>
        </authorList>
    </citation>
    <scope>NUCLEOTIDE SEQUENCE</scope>
    <source>
        <strain evidence="2">NBRC 110071</strain>
    </source>
</reference>
<keyword evidence="2" id="KW-0413">Isomerase</keyword>
<dbReference type="Proteomes" id="UP001161389">
    <property type="component" value="Unassembled WGS sequence"/>
</dbReference>
<name>A0AA37SFC1_9GAMM</name>
<accession>A0AA37SFC1</accession>
<organism evidence="2 3">
    <name type="scientific">Litoribrevibacter albus</name>
    <dbReference type="NCBI Taxonomy" id="1473156"/>
    <lineage>
        <taxon>Bacteria</taxon>
        <taxon>Pseudomonadati</taxon>
        <taxon>Pseudomonadota</taxon>
        <taxon>Gammaproteobacteria</taxon>
        <taxon>Oceanospirillales</taxon>
        <taxon>Oceanospirillaceae</taxon>
        <taxon>Litoribrevibacter</taxon>
    </lineage>
</organism>
<gene>
    <name evidence="2" type="ORF">GCM10007876_38160</name>
</gene>
<dbReference type="RefSeq" id="WP_284383720.1">
    <property type="nucleotide sequence ID" value="NZ_BSNM01000026.1"/>
</dbReference>
<dbReference type="InterPro" id="IPR032710">
    <property type="entry name" value="NTF2-like_dom_sf"/>
</dbReference>
<evidence type="ECO:0000259" key="1">
    <source>
        <dbReference type="Pfam" id="PF12680"/>
    </source>
</evidence>
<feature type="domain" description="SnoaL-like" evidence="1">
    <location>
        <begin position="19"/>
        <end position="117"/>
    </location>
</feature>
<evidence type="ECO:0000313" key="2">
    <source>
        <dbReference type="EMBL" id="GLQ33336.1"/>
    </source>
</evidence>
<dbReference type="SUPFAM" id="SSF54427">
    <property type="entry name" value="NTF2-like"/>
    <property type="match status" value="1"/>
</dbReference>
<proteinExistence type="predicted"/>
<dbReference type="AlphaFoldDB" id="A0AA37SFC1"/>
<keyword evidence="3" id="KW-1185">Reference proteome</keyword>
<sequence>MNMANTHTSDIGEHKALIDRFYTAFQNKDYQTMADCYHPDAYFEDEAFQLRGKEIAAMWHMLVTRGTDLTLTFSVDDNAGQITAHWEPKYTFSQTGRFVHNIIDAQFEFKDGKIYRHKDTFDFWRWSRQAVGLPAYLLGWSGFFRNKVQTMANTNLSHFIKKHPEYSQ</sequence>
<dbReference type="Pfam" id="PF12680">
    <property type="entry name" value="SnoaL_2"/>
    <property type="match status" value="1"/>
</dbReference>
<reference evidence="2" key="2">
    <citation type="submission" date="2023-01" db="EMBL/GenBank/DDBJ databases">
        <title>Draft genome sequence of Litoribrevibacter albus strain NBRC 110071.</title>
        <authorList>
            <person name="Sun Q."/>
            <person name="Mori K."/>
        </authorList>
    </citation>
    <scope>NUCLEOTIDE SEQUENCE</scope>
    <source>
        <strain evidence="2">NBRC 110071</strain>
    </source>
</reference>
<protein>
    <submittedName>
        <fullName evidence="2">Ketosteroid isomerase</fullName>
    </submittedName>
</protein>
<dbReference type="InterPro" id="IPR037401">
    <property type="entry name" value="SnoaL-like"/>
</dbReference>
<evidence type="ECO:0000313" key="3">
    <source>
        <dbReference type="Proteomes" id="UP001161389"/>
    </source>
</evidence>
<comment type="caution">
    <text evidence="2">The sequence shown here is derived from an EMBL/GenBank/DDBJ whole genome shotgun (WGS) entry which is preliminary data.</text>
</comment>
<dbReference type="GO" id="GO:0016853">
    <property type="term" value="F:isomerase activity"/>
    <property type="evidence" value="ECO:0007669"/>
    <property type="project" value="UniProtKB-KW"/>
</dbReference>
<dbReference type="Gene3D" id="3.10.450.50">
    <property type="match status" value="1"/>
</dbReference>
<dbReference type="EMBL" id="BSNM01000026">
    <property type="protein sequence ID" value="GLQ33336.1"/>
    <property type="molecule type" value="Genomic_DNA"/>
</dbReference>